<dbReference type="GeneID" id="40073976"/>
<organism evidence="1 2">
    <name type="scientific">Escherichia phage EC1-UPM</name>
    <dbReference type="NCBI Taxonomy" id="1258572"/>
    <lineage>
        <taxon>Viruses</taxon>
        <taxon>Duplodnaviria</taxon>
        <taxon>Heunggongvirae</taxon>
        <taxon>Uroviricota</taxon>
        <taxon>Caudoviricetes</taxon>
        <taxon>Schitoviridae</taxon>
        <taxon>Enquatrovirinae</taxon>
        <taxon>Gamaleyavirus</taxon>
        <taxon>Gamaleyavirus EC1UPM</taxon>
    </lineage>
</organism>
<accession>M9PKE1</accession>
<evidence type="ECO:0000313" key="1">
    <source>
        <dbReference type="EMBL" id="AGC31515.1"/>
    </source>
</evidence>
<name>M9PKE1_9CAUD</name>
<reference evidence="1" key="1">
    <citation type="submission" date="2013-08" db="EMBL/GenBank/DDBJ databases">
        <title>Complete Genome Sequence of Bacteriophage EC1-UPM that Specifically Infects E. coli O78:K80.</title>
        <authorList>
            <person name="Sieo C.C."/>
            <person name="Tang G.H.S."/>
            <person name="Lau G.L."/>
            <person name="Abdul R.O."/>
            <person name="Ho Y.W."/>
        </authorList>
    </citation>
    <scope>NUCLEOTIDE SEQUENCE [LARGE SCALE GENOMIC DNA]</scope>
</reference>
<dbReference type="RefSeq" id="YP_009598280.1">
    <property type="nucleotide sequence ID" value="NC_041906.1"/>
</dbReference>
<protein>
    <submittedName>
        <fullName evidence="1">Uncharacterized protein</fullName>
    </submittedName>
</protein>
<dbReference type="Proteomes" id="UP000012985">
    <property type="component" value="Segment"/>
</dbReference>
<proteinExistence type="predicted"/>
<dbReference type="EMBL" id="KC206276">
    <property type="protein sequence ID" value="AGC31515.1"/>
    <property type="molecule type" value="Genomic_DNA"/>
</dbReference>
<keyword evidence="2" id="KW-1185">Reference proteome</keyword>
<evidence type="ECO:0000313" key="2">
    <source>
        <dbReference type="Proteomes" id="UP000012985"/>
    </source>
</evidence>
<dbReference type="OrthoDB" id="23227at10239"/>
<sequence>MIFTNIEDAIEECIFRRYHTGVQKRHYGVVQLNGYQMVVRIVRNNKPFNFMWSTKSCVNHLF</sequence>
<dbReference type="KEGG" id="vg:40073976"/>